<dbReference type="NCBIfam" id="NF005819">
    <property type="entry name" value="PRK07695.1"/>
    <property type="match status" value="1"/>
</dbReference>
<dbReference type="Proteomes" id="UP001319060">
    <property type="component" value="Unassembled WGS sequence"/>
</dbReference>
<protein>
    <submittedName>
        <fullName evidence="4">Thiazole tautomerase TenI</fullName>
    </submittedName>
</protein>
<dbReference type="PANTHER" id="PTHR20857:SF22">
    <property type="entry name" value="THIAZOLE TAUTOMERASE"/>
    <property type="match status" value="1"/>
</dbReference>
<dbReference type="InterPro" id="IPR013785">
    <property type="entry name" value="Aldolase_TIM"/>
</dbReference>
<keyword evidence="2" id="KW-0784">Thiamine biosynthesis</keyword>
<dbReference type="EMBL" id="JAFHKS010000044">
    <property type="protein sequence ID" value="MBN3546423.1"/>
    <property type="molecule type" value="Genomic_DNA"/>
</dbReference>
<dbReference type="SUPFAM" id="SSF51391">
    <property type="entry name" value="Thiamin phosphate synthase"/>
    <property type="match status" value="1"/>
</dbReference>
<sequence>MKKELHVISTGKQSEEELIDILYSIYPYITAFHIREKEKTARELSALITNLLEIGVPQSKLVVNDRVDVAECFGTRGVQLPYHGLDVKHVKRSFPKLTIGCSVHSMEEAHYAEKTGAHYLLYGHVFPTTSKEGKIPQGLTGLKKITRSISLPVIAIGGIQPKNVRDVIQAGAAGIAVMSGILESDSPLEAVKEYQQHLEVCQ</sequence>
<dbReference type="InterPro" id="IPR036206">
    <property type="entry name" value="ThiamineP_synth_sf"/>
</dbReference>
<dbReference type="RefSeq" id="WP_188400751.1">
    <property type="nucleotide sequence ID" value="NZ_BMCE01000001.1"/>
</dbReference>
<dbReference type="Pfam" id="PF02581">
    <property type="entry name" value="TMP-TENI"/>
    <property type="match status" value="1"/>
</dbReference>
<evidence type="ECO:0000313" key="4">
    <source>
        <dbReference type="EMBL" id="MBN3546423.1"/>
    </source>
</evidence>
<dbReference type="InterPro" id="IPR022998">
    <property type="entry name" value="ThiamineP_synth_TenI"/>
</dbReference>
<evidence type="ECO:0000256" key="1">
    <source>
        <dbReference type="ARBA" id="ARBA00004948"/>
    </source>
</evidence>
<evidence type="ECO:0000259" key="3">
    <source>
        <dbReference type="Pfam" id="PF02581"/>
    </source>
</evidence>
<feature type="domain" description="Thiamine phosphate synthase/TenI" evidence="3">
    <location>
        <begin position="8"/>
        <end position="181"/>
    </location>
</feature>
<dbReference type="PANTHER" id="PTHR20857">
    <property type="entry name" value="THIAMINE-PHOSPHATE PYROPHOSPHORYLASE"/>
    <property type="match status" value="1"/>
</dbReference>
<organism evidence="4 5">
    <name type="scientific">Fictibacillus barbaricus</name>
    <dbReference type="NCBI Taxonomy" id="182136"/>
    <lineage>
        <taxon>Bacteria</taxon>
        <taxon>Bacillati</taxon>
        <taxon>Bacillota</taxon>
        <taxon>Bacilli</taxon>
        <taxon>Bacillales</taxon>
        <taxon>Fictibacillaceae</taxon>
        <taxon>Fictibacillus</taxon>
    </lineage>
</organism>
<name>A0ABS2ZE22_9BACL</name>
<evidence type="ECO:0000256" key="2">
    <source>
        <dbReference type="ARBA" id="ARBA00022977"/>
    </source>
</evidence>
<comment type="pathway">
    <text evidence="1">Cofactor biosynthesis; thiamine diphosphate biosynthesis.</text>
</comment>
<dbReference type="CDD" id="cd00564">
    <property type="entry name" value="TMP_TenI"/>
    <property type="match status" value="1"/>
</dbReference>
<gene>
    <name evidence="4" type="primary">tenI</name>
    <name evidence="4" type="ORF">JYA64_14040</name>
</gene>
<evidence type="ECO:0000313" key="5">
    <source>
        <dbReference type="Proteomes" id="UP001319060"/>
    </source>
</evidence>
<comment type="caution">
    <text evidence="4">The sequence shown here is derived from an EMBL/GenBank/DDBJ whole genome shotgun (WGS) entry which is preliminary data.</text>
</comment>
<reference evidence="4 5" key="1">
    <citation type="submission" date="2021-01" db="EMBL/GenBank/DDBJ databases">
        <title>Genome Sequencing of Type Strains.</title>
        <authorList>
            <person name="Lemaire J.F."/>
            <person name="Inderbitzin P."/>
            <person name="Collins S.B."/>
            <person name="Wespe N."/>
            <person name="Knight-Connoni V."/>
        </authorList>
    </citation>
    <scope>NUCLEOTIDE SEQUENCE [LARGE SCALE GENOMIC DNA]</scope>
    <source>
        <strain evidence="4 5">DSM 14730</strain>
    </source>
</reference>
<accession>A0ABS2ZE22</accession>
<proteinExistence type="predicted"/>
<dbReference type="Gene3D" id="3.20.20.70">
    <property type="entry name" value="Aldolase class I"/>
    <property type="match status" value="1"/>
</dbReference>
<keyword evidence="5" id="KW-1185">Reference proteome</keyword>